<dbReference type="PANTHER" id="PTHR11048:SF28">
    <property type="entry name" value="4-HYDROXYBENZOATE POLYPRENYLTRANSFERASE, MITOCHONDRIAL"/>
    <property type="match status" value="1"/>
</dbReference>
<dbReference type="CDD" id="cd13959">
    <property type="entry name" value="PT_UbiA_COQ2"/>
    <property type="match status" value="1"/>
</dbReference>
<evidence type="ECO:0000256" key="11">
    <source>
        <dbReference type="HAMAP-Rule" id="MF_03189"/>
    </source>
</evidence>
<dbReference type="InterPro" id="IPR006370">
    <property type="entry name" value="HB_polyprenyltransferase-like"/>
</dbReference>
<dbReference type="Gene3D" id="1.10.357.140">
    <property type="entry name" value="UbiA prenyltransferase"/>
    <property type="match status" value="1"/>
</dbReference>
<dbReference type="NCBIfam" id="TIGR01474">
    <property type="entry name" value="ubiA_proteo"/>
    <property type="match status" value="1"/>
</dbReference>
<evidence type="ECO:0000313" key="13">
    <source>
        <dbReference type="EMBL" id="KAG9445707.1"/>
    </source>
</evidence>
<dbReference type="InterPro" id="IPR000537">
    <property type="entry name" value="UbiA_prenyltransferase"/>
</dbReference>
<keyword evidence="6 11" id="KW-1133">Transmembrane helix</keyword>
<evidence type="ECO:0000256" key="8">
    <source>
        <dbReference type="ARBA" id="ARBA00023136"/>
    </source>
</evidence>
<keyword evidence="11" id="KW-0831">Ubiquinone biosynthesis</keyword>
<dbReference type="EMBL" id="JAINDJ010000005">
    <property type="protein sequence ID" value="KAG9445707.1"/>
    <property type="molecule type" value="Genomic_DNA"/>
</dbReference>
<dbReference type="GO" id="GO:0005743">
    <property type="term" value="C:mitochondrial inner membrane"/>
    <property type="evidence" value="ECO:0007669"/>
    <property type="project" value="UniProtKB-SubCell"/>
</dbReference>
<comment type="similarity">
    <text evidence="3 11">Belongs to the UbiA prenyltransferase family.</text>
</comment>
<reference evidence="13 14" key="1">
    <citation type="submission" date="2021-07" db="EMBL/GenBank/DDBJ databases">
        <title>The Aristolochia fimbriata genome: insights into angiosperm evolution, floral development and chemical biosynthesis.</title>
        <authorList>
            <person name="Jiao Y."/>
        </authorList>
    </citation>
    <scope>NUCLEOTIDE SEQUENCE [LARGE SCALE GENOMIC DNA]</scope>
    <source>
        <strain evidence="13">IBCAS-2021</strain>
        <tissue evidence="13">Leaf</tissue>
    </source>
</reference>
<keyword evidence="11" id="KW-0414">Isoprene biosynthesis</keyword>
<accession>A0AAV7EDV6</accession>
<dbReference type="InterPro" id="IPR039653">
    <property type="entry name" value="Prenyltransferase"/>
</dbReference>
<dbReference type="InterPro" id="IPR005202">
    <property type="entry name" value="TF_GRAS"/>
</dbReference>
<dbReference type="EC" id="2.5.1.39" evidence="11"/>
<evidence type="ECO:0000256" key="2">
    <source>
        <dbReference type="ARBA" id="ARBA00004141"/>
    </source>
</evidence>
<dbReference type="GO" id="GO:0006744">
    <property type="term" value="P:ubiquinone biosynthetic process"/>
    <property type="evidence" value="ECO:0007669"/>
    <property type="project" value="UniProtKB-UniRule"/>
</dbReference>
<evidence type="ECO:0000256" key="12">
    <source>
        <dbReference type="PROSITE-ProRule" id="PRU01191"/>
    </source>
</evidence>
<dbReference type="HAMAP" id="MF_01635">
    <property type="entry name" value="UbiA"/>
    <property type="match status" value="1"/>
</dbReference>
<comment type="similarity">
    <text evidence="12">Belongs to the GRAS family.</text>
</comment>
<dbReference type="Pfam" id="PF01040">
    <property type="entry name" value="UbiA"/>
    <property type="match status" value="1"/>
</dbReference>
<keyword evidence="9" id="KW-0804">Transcription</keyword>
<gene>
    <name evidence="13" type="ORF">H6P81_011835</name>
</gene>
<keyword evidence="14" id="KW-1185">Reference proteome</keyword>
<feature type="region of interest" description="SAW" evidence="12">
    <location>
        <begin position="464"/>
        <end position="541"/>
    </location>
</feature>
<comment type="caution">
    <text evidence="13">The sequence shown here is derived from an EMBL/GenBank/DDBJ whole genome shotgun (WGS) entry which is preliminary data.</text>
</comment>
<keyword evidence="5 11" id="KW-0812">Transmembrane</keyword>
<comment type="function">
    <text evidence="11">Catalyzes the prenylation of para-hydroxybenzoate (PHB) with an all-trans polyprenyl group. Mediates the second step in the final reaction sequence of coenzyme Q (CoQ) biosynthesis, which is the condensation of the polyisoprenoid side chain with PHB, generating the first membrane-bound Q intermediate.</text>
</comment>
<protein>
    <recommendedName>
        <fullName evidence="11">4-hydroxybenzoate polyprenyltransferase, mitochondrial</fullName>
        <shortName evidence="11">4-HB polyprenyltransferase</shortName>
        <ecNumber evidence="11">2.5.1.39</ecNumber>
    </recommendedName>
    <alternativeName>
        <fullName evidence="11">Para-hydroxybenzoate--polyprenyltransferase</fullName>
        <shortName evidence="11">PHB:PPT</shortName>
        <shortName evidence="11">PHB:polyprenyltransferase</shortName>
    </alternativeName>
</protein>
<dbReference type="GO" id="GO:0102930">
    <property type="term" value="F:4-hydroxybenzoate geranyltransferase activity"/>
    <property type="evidence" value="ECO:0007669"/>
    <property type="project" value="UniProtKB-EC"/>
</dbReference>
<dbReference type="FunFam" id="1.20.120.1780:FF:000001">
    <property type="entry name" value="4-hydroxybenzoate octaprenyltransferase"/>
    <property type="match status" value="1"/>
</dbReference>
<evidence type="ECO:0000256" key="9">
    <source>
        <dbReference type="ARBA" id="ARBA00023163"/>
    </source>
</evidence>
<comment type="subcellular location">
    <subcellularLocation>
        <location evidence="2">Membrane</location>
        <topology evidence="2">Multi-pass membrane protein</topology>
    </subcellularLocation>
    <subcellularLocation>
        <location evidence="11">Mitochondrion inner membrane</location>
        <topology evidence="11">Multi-pass membrane protein</topology>
        <orientation evidence="11">Matrix side</orientation>
    </subcellularLocation>
</comment>
<evidence type="ECO:0000313" key="14">
    <source>
        <dbReference type="Proteomes" id="UP000825729"/>
    </source>
</evidence>
<comment type="pathway">
    <text evidence="11">Cofactor biosynthesis; ubiquinone biosynthesis.</text>
</comment>
<dbReference type="PROSITE" id="PS50985">
    <property type="entry name" value="GRAS"/>
    <property type="match status" value="1"/>
</dbReference>
<dbReference type="AlphaFoldDB" id="A0AAV7EDV6"/>
<dbReference type="GO" id="GO:0008412">
    <property type="term" value="F:4-hydroxybenzoate polyprenyltransferase activity"/>
    <property type="evidence" value="ECO:0007669"/>
    <property type="project" value="UniProtKB-EC"/>
</dbReference>
<dbReference type="Gene3D" id="1.20.120.1780">
    <property type="entry name" value="UbiA prenyltransferase"/>
    <property type="match status" value="1"/>
</dbReference>
<sequence length="855" mass="94334">MEGIKEKEKALYVIASKEQSYFFHPAYSIDTILMFSAKILADGAVADYGEVIHRGVDLLQTTTTIHEHWDGNMVATTHASGNNGKFELSEWVEQVVRHLSSDTTSPETIHLNGFPPDMSTLSPENLHGENWRARKEFVDQYYNSTESAHDPGAGATALTRFDNINGDHEYYYQGGLSLLTLLLECAVAISVDDLAEANKTALQLSQLASPYAPSCGERVVAYFAKAMASRVLNSWLGISSPLTTAATHARILSAFRAFDTLSPFIKFSHFTSNQAILEAFRGRDRLHVVDLDLMQGSQWPHLFHVLATRPEGPPRLLRMTALGAGAASLDAVRDVGRKLSGFANRVGIPFEFHPIAGRFGDDTAVVQVRVGEAVAVHWLRHSLYDATGAEWRTMRAVERLRPLVVTVVEQEMARSGSFLDRFAGALHYYSAVFDSLGATLGVDDPGRGEVERWLLSREIDNVLAVGGPSRSGEEKFRSWRAEMGRGGGFLQVPMSGNAMAQAQLILNMFPPLHGYTIMQQGDGTLGLGWKGISLTGAFHLNYRCLATVSSAAEVADRAKGGGSRRRDDEESQRNVSLSWIDEYLPRFMRPYAHLARLDKPIGTWLLAWPCMWSITLAAPPGNVPDLKMLSLFGCGTLLLRGAGCTVNDLLDRDIDTKVECTRLRPIASRLLTPFQGLTFLALQLPLGLGILLQLNNYSRLLGASSLLLVFSYPLMKRLTFWPQAYLGLTFNWGALLGWSAIQGSLDPAVVLPLYFSGVCWTLVYDTIYAHQDNEDDLRVGVKSTALRSGSHTKHWITWFGIACVSCLGLSGYNAELGANFFHIVIESLFLISGLELLSSVESYWESLHHKGFGRH</sequence>
<dbReference type="Pfam" id="PF03514">
    <property type="entry name" value="GRAS"/>
    <property type="match status" value="1"/>
</dbReference>
<evidence type="ECO:0000256" key="1">
    <source>
        <dbReference type="ARBA" id="ARBA00001946"/>
    </source>
</evidence>
<dbReference type="InterPro" id="IPR044878">
    <property type="entry name" value="UbiA_sf"/>
</dbReference>
<evidence type="ECO:0000256" key="7">
    <source>
        <dbReference type="ARBA" id="ARBA00023015"/>
    </source>
</evidence>
<comment type="caution">
    <text evidence="12">Lacks conserved residue(s) required for the propagation of feature annotation.</text>
</comment>
<dbReference type="Proteomes" id="UP000825729">
    <property type="component" value="Unassembled WGS sequence"/>
</dbReference>
<keyword evidence="4 11" id="KW-0808">Transferase</keyword>
<comment type="cofactor">
    <cofactor evidence="1 11">
        <name>Mg(2+)</name>
        <dbReference type="ChEBI" id="CHEBI:18420"/>
    </cofactor>
</comment>
<dbReference type="PANTHER" id="PTHR11048">
    <property type="entry name" value="PRENYLTRANSFERASES"/>
    <property type="match status" value="1"/>
</dbReference>
<proteinExistence type="inferred from homology"/>
<name>A0AAV7EDV6_ARIFI</name>
<keyword evidence="8 11" id="KW-0472">Membrane</keyword>
<evidence type="ECO:0000256" key="5">
    <source>
        <dbReference type="ARBA" id="ARBA00022692"/>
    </source>
</evidence>
<feature type="short sequence motif" description="VHIID" evidence="12">
    <location>
        <begin position="286"/>
        <end position="290"/>
    </location>
</feature>
<feature type="region of interest" description="Leucine repeat I (LRI)" evidence="12">
    <location>
        <begin position="176"/>
        <end position="236"/>
    </location>
</feature>
<dbReference type="FunFam" id="1.10.357.140:FF:000003">
    <property type="entry name" value="4-hydroxybenzoate polyprenyltransferase, mitochondrial"/>
    <property type="match status" value="1"/>
</dbReference>
<organism evidence="13 14">
    <name type="scientific">Aristolochia fimbriata</name>
    <name type="common">White veined hardy Dutchman's pipe vine</name>
    <dbReference type="NCBI Taxonomy" id="158543"/>
    <lineage>
        <taxon>Eukaryota</taxon>
        <taxon>Viridiplantae</taxon>
        <taxon>Streptophyta</taxon>
        <taxon>Embryophyta</taxon>
        <taxon>Tracheophyta</taxon>
        <taxon>Spermatophyta</taxon>
        <taxon>Magnoliopsida</taxon>
        <taxon>Magnoliidae</taxon>
        <taxon>Piperales</taxon>
        <taxon>Aristolochiaceae</taxon>
        <taxon>Aristolochia</taxon>
    </lineage>
</organism>
<keyword evidence="7" id="KW-0805">Transcription regulation</keyword>
<comment type="catalytic activity">
    <reaction evidence="10">
        <text>4-hydroxybenzoate + (2E)-geranyl diphosphate = 3-geranyl-4-hydroxybenzoate + diphosphate</text>
        <dbReference type="Rhea" id="RHEA:27854"/>
        <dbReference type="ChEBI" id="CHEBI:17879"/>
        <dbReference type="ChEBI" id="CHEBI:33019"/>
        <dbReference type="ChEBI" id="CHEBI:58057"/>
        <dbReference type="ChEBI" id="CHEBI:60878"/>
        <dbReference type="EC" id="2.5.1.93"/>
    </reaction>
</comment>
<keyword evidence="11" id="KW-0999">Mitochondrion inner membrane</keyword>
<evidence type="ECO:0000256" key="3">
    <source>
        <dbReference type="ARBA" id="ARBA00005985"/>
    </source>
</evidence>
<evidence type="ECO:0000256" key="10">
    <source>
        <dbReference type="ARBA" id="ARBA00050283"/>
    </source>
</evidence>
<keyword evidence="11" id="KW-0496">Mitochondrion</keyword>
<dbReference type="GO" id="GO:0008299">
    <property type="term" value="P:isoprenoid biosynthetic process"/>
    <property type="evidence" value="ECO:0007669"/>
    <property type="project" value="UniProtKB-UniRule"/>
</dbReference>
<comment type="catalytic activity">
    <reaction evidence="11">
        <text>an all-trans-polyprenyl diphosphate + 4-hydroxybenzoate = a 4-hydroxy-3-(all-trans-polyprenyl)benzoate + diphosphate</text>
        <dbReference type="Rhea" id="RHEA:44504"/>
        <dbReference type="Rhea" id="RHEA-COMP:9514"/>
        <dbReference type="Rhea" id="RHEA-COMP:9564"/>
        <dbReference type="ChEBI" id="CHEBI:17879"/>
        <dbReference type="ChEBI" id="CHEBI:33019"/>
        <dbReference type="ChEBI" id="CHEBI:58914"/>
        <dbReference type="ChEBI" id="CHEBI:78396"/>
        <dbReference type="EC" id="2.5.1.39"/>
    </reaction>
</comment>
<evidence type="ECO:0000256" key="6">
    <source>
        <dbReference type="ARBA" id="ARBA00022989"/>
    </source>
</evidence>
<evidence type="ECO:0000256" key="4">
    <source>
        <dbReference type="ARBA" id="ARBA00022679"/>
    </source>
</evidence>